<proteinExistence type="predicted"/>
<dbReference type="EMBL" id="CM039434">
    <property type="protein sequence ID" value="KAI4323851.1"/>
    <property type="molecule type" value="Genomic_DNA"/>
</dbReference>
<sequence>MKGSLKHLFLLMMLIFLKLEYCRVAAMDSPRGSNATLSISNATKGCIGSIHDCSNAIDDDDLSLFIDDPLRRMLTVPTPEPPVLIRQTFNPDKAISPNHNGCRDIYERDCHLL</sequence>
<keyword evidence="2" id="KW-1185">Reference proteome</keyword>
<organism evidence="1 2">
    <name type="scientific">Bauhinia variegata</name>
    <name type="common">Purple orchid tree</name>
    <name type="synonym">Phanera variegata</name>
    <dbReference type="NCBI Taxonomy" id="167791"/>
    <lineage>
        <taxon>Eukaryota</taxon>
        <taxon>Viridiplantae</taxon>
        <taxon>Streptophyta</taxon>
        <taxon>Embryophyta</taxon>
        <taxon>Tracheophyta</taxon>
        <taxon>Spermatophyta</taxon>
        <taxon>Magnoliopsida</taxon>
        <taxon>eudicotyledons</taxon>
        <taxon>Gunneridae</taxon>
        <taxon>Pentapetalae</taxon>
        <taxon>rosids</taxon>
        <taxon>fabids</taxon>
        <taxon>Fabales</taxon>
        <taxon>Fabaceae</taxon>
        <taxon>Cercidoideae</taxon>
        <taxon>Cercideae</taxon>
        <taxon>Bauhiniinae</taxon>
        <taxon>Bauhinia</taxon>
    </lineage>
</organism>
<comment type="caution">
    <text evidence="1">The sequence shown here is derived from an EMBL/GenBank/DDBJ whole genome shotgun (WGS) entry which is preliminary data.</text>
</comment>
<reference evidence="1 2" key="1">
    <citation type="journal article" date="2022" name="DNA Res.">
        <title>Chromosomal-level genome assembly of the orchid tree Bauhinia variegata (Leguminosae; Cercidoideae) supports the allotetraploid origin hypothesis of Bauhinia.</title>
        <authorList>
            <person name="Zhong Y."/>
            <person name="Chen Y."/>
            <person name="Zheng D."/>
            <person name="Pang J."/>
            <person name="Liu Y."/>
            <person name="Luo S."/>
            <person name="Meng S."/>
            <person name="Qian L."/>
            <person name="Wei D."/>
            <person name="Dai S."/>
            <person name="Zhou R."/>
        </authorList>
    </citation>
    <scope>NUCLEOTIDE SEQUENCE [LARGE SCALE GENOMIC DNA]</scope>
    <source>
        <strain evidence="1">BV-YZ2020</strain>
    </source>
</reference>
<evidence type="ECO:0000313" key="1">
    <source>
        <dbReference type="EMBL" id="KAI4323851.1"/>
    </source>
</evidence>
<gene>
    <name evidence="1" type="ORF">L6164_023426</name>
</gene>
<evidence type="ECO:0000313" key="2">
    <source>
        <dbReference type="Proteomes" id="UP000828941"/>
    </source>
</evidence>
<accession>A0ACB9MLJ2</accession>
<protein>
    <submittedName>
        <fullName evidence="1">Uncharacterized protein</fullName>
    </submittedName>
</protein>
<name>A0ACB9MLJ2_BAUVA</name>
<dbReference type="Proteomes" id="UP000828941">
    <property type="component" value="Chromosome 9"/>
</dbReference>